<keyword evidence="3" id="KW-0805">Transcription regulation</keyword>
<keyword evidence="4" id="KW-0804">Transcription</keyword>
<feature type="compositionally biased region" description="Low complexity" evidence="6">
    <location>
        <begin position="69"/>
        <end position="79"/>
    </location>
</feature>
<dbReference type="PANTHER" id="PTHR47338">
    <property type="entry name" value="ZN(II)2CYS6 TRANSCRIPTION FACTOR (EUROFUNG)-RELATED"/>
    <property type="match status" value="1"/>
</dbReference>
<dbReference type="EMBL" id="ML978130">
    <property type="protein sequence ID" value="KAF2095886.1"/>
    <property type="molecule type" value="Genomic_DNA"/>
</dbReference>
<evidence type="ECO:0000256" key="6">
    <source>
        <dbReference type="SAM" id="MobiDB-lite"/>
    </source>
</evidence>
<dbReference type="Pfam" id="PF00172">
    <property type="entry name" value="Zn_clus"/>
    <property type="match status" value="1"/>
</dbReference>
<dbReference type="InterPro" id="IPR007219">
    <property type="entry name" value="XnlR_reg_dom"/>
</dbReference>
<dbReference type="PROSITE" id="PS50048">
    <property type="entry name" value="ZN2_CY6_FUNGAL_2"/>
    <property type="match status" value="1"/>
</dbReference>
<comment type="subcellular location">
    <subcellularLocation>
        <location evidence="1">Nucleus</location>
    </subcellularLocation>
</comment>
<dbReference type="Gene3D" id="4.10.240.10">
    <property type="entry name" value="Zn(2)-C6 fungal-type DNA-binding domain"/>
    <property type="match status" value="1"/>
</dbReference>
<proteinExistence type="predicted"/>
<protein>
    <recommendedName>
        <fullName evidence="7">Zn(2)-C6 fungal-type domain-containing protein</fullName>
    </recommendedName>
</protein>
<dbReference type="SUPFAM" id="SSF57701">
    <property type="entry name" value="Zn2/Cys6 DNA-binding domain"/>
    <property type="match status" value="1"/>
</dbReference>
<dbReference type="GO" id="GO:0000981">
    <property type="term" value="F:DNA-binding transcription factor activity, RNA polymerase II-specific"/>
    <property type="evidence" value="ECO:0007669"/>
    <property type="project" value="InterPro"/>
</dbReference>
<keyword evidence="5" id="KW-0539">Nucleus</keyword>
<gene>
    <name evidence="8" type="ORF">NA57DRAFT_58956</name>
</gene>
<feature type="domain" description="Zn(2)-C6 fungal-type" evidence="7">
    <location>
        <begin position="26"/>
        <end position="56"/>
    </location>
</feature>
<accession>A0A9P4I657</accession>
<dbReference type="OrthoDB" id="5426798at2759"/>
<dbReference type="SMART" id="SM00066">
    <property type="entry name" value="GAL4"/>
    <property type="match status" value="1"/>
</dbReference>
<dbReference type="PANTHER" id="PTHR47338:SF25">
    <property type="entry name" value="TRANSCRIPTION FACTOR"/>
    <property type="match status" value="1"/>
</dbReference>
<evidence type="ECO:0000313" key="9">
    <source>
        <dbReference type="Proteomes" id="UP000799772"/>
    </source>
</evidence>
<dbReference type="InterPro" id="IPR036864">
    <property type="entry name" value="Zn2-C6_fun-type_DNA-bd_sf"/>
</dbReference>
<evidence type="ECO:0000313" key="8">
    <source>
        <dbReference type="EMBL" id="KAF2095886.1"/>
    </source>
</evidence>
<organism evidence="8 9">
    <name type="scientific">Rhizodiscina lignyota</name>
    <dbReference type="NCBI Taxonomy" id="1504668"/>
    <lineage>
        <taxon>Eukaryota</taxon>
        <taxon>Fungi</taxon>
        <taxon>Dikarya</taxon>
        <taxon>Ascomycota</taxon>
        <taxon>Pezizomycotina</taxon>
        <taxon>Dothideomycetes</taxon>
        <taxon>Pleosporomycetidae</taxon>
        <taxon>Aulographales</taxon>
        <taxon>Rhizodiscinaceae</taxon>
        <taxon>Rhizodiscina</taxon>
    </lineage>
</organism>
<dbReference type="AlphaFoldDB" id="A0A9P4I657"/>
<dbReference type="GO" id="GO:0005634">
    <property type="term" value="C:nucleus"/>
    <property type="evidence" value="ECO:0007669"/>
    <property type="project" value="UniProtKB-SubCell"/>
</dbReference>
<dbReference type="InterPro" id="IPR001138">
    <property type="entry name" value="Zn2Cys6_DnaBD"/>
</dbReference>
<dbReference type="CDD" id="cd12148">
    <property type="entry name" value="fungal_TF_MHR"/>
    <property type="match status" value="1"/>
</dbReference>
<dbReference type="GO" id="GO:0006351">
    <property type="term" value="P:DNA-templated transcription"/>
    <property type="evidence" value="ECO:0007669"/>
    <property type="project" value="InterPro"/>
</dbReference>
<evidence type="ECO:0000256" key="2">
    <source>
        <dbReference type="ARBA" id="ARBA00022723"/>
    </source>
</evidence>
<evidence type="ECO:0000256" key="4">
    <source>
        <dbReference type="ARBA" id="ARBA00023163"/>
    </source>
</evidence>
<dbReference type="CDD" id="cd00067">
    <property type="entry name" value="GAL4"/>
    <property type="match status" value="1"/>
</dbReference>
<keyword evidence="9" id="KW-1185">Reference proteome</keyword>
<evidence type="ECO:0000256" key="3">
    <source>
        <dbReference type="ARBA" id="ARBA00023015"/>
    </source>
</evidence>
<evidence type="ECO:0000256" key="1">
    <source>
        <dbReference type="ARBA" id="ARBA00004123"/>
    </source>
</evidence>
<sequence>MSSSASPAPPAHENRQARAEIRAAQACTRCRSRKVRCDGVHPQCGTCVATLVECVWPTLPNRRGRRPARGAASAHPANSRLSRAQASSPGFRYDHSEMPMGAAQYFQERSEEGTSSLRNLHEMEVPPIDRLELQRVIDHAHQVSKKIANPIGVVMGWSWFSTTEIAKHGTPLAAAEFYGKAAVGFLLSGTSMGTLDFIIAMLLLTLHEFSMKRGKEAWLHLGIAIRSVLSLDLGKEVVEDRLTVSPLYAPWKIRECRRRCFWGAFVIERLLASGNHAQNVLSGSPGLPRHHLIDLKDVNIQLPSSENDFMFFRPVLTHDSAELGNRTFYTPSPQGDNIATFGHMVKVCKVWGEITRWAFAPEESAEKLRIETNHAHRNLTQWDTELPKRSKWNFENYSAHSVPGFALGCSFIFMHLVSKIGFVLLGLKTFEYASEELLAYATESNGEHALRPATLQDSKHIIQTAIDSAKFILDISNDPMNLLGTPFLDYALYLSSLFMMKIALLNDNDGVPLNAPKLSTTNFIYQVFSVYKRRIHYWKLTRAYSRVLRAAHAEFTYAKTQSFRTCRFQTSIEYGSIENMEVRDVEIDNEAKDIAEIMAQLVSECSSNTGKPAVHALNDVPDVLDPSQELEILDIDSLLAAQGAANAIQVSLSTNNDRWWNDLFGEEPMNMDHDLLLQQGRKPLKMSTNPITDKDTTHFGLLNMLESDLNVLADSMRTTEAKLGSRIEFSLLVAKLNLYSFGLNQAIKLRTSEATQLRLSAFGCATRLIQLFVATPLISAQADGTDSTRSLPVQTYYPRAYWKSLGYACLALLKLSLTKGLPKFEVIQSEIAIQRAVDLLSTCSTVEGDELHIIARLICLLRQEASQEVVRPRQEVKSRMGASLMYDMVFSVVGWMKQMDPEQRKDSRNLPQNNNSIENASRMDTTFSISEMPPQAMDGLIANSGYLIDSMGLDTNFWDASMFDQLYAFDTVDVEYDTSKFCTILRARFRFDKVQISGGNNEEV</sequence>
<dbReference type="GO" id="GO:0003677">
    <property type="term" value="F:DNA binding"/>
    <property type="evidence" value="ECO:0007669"/>
    <property type="project" value="InterPro"/>
</dbReference>
<dbReference type="Pfam" id="PF04082">
    <property type="entry name" value="Fungal_trans"/>
    <property type="match status" value="1"/>
</dbReference>
<keyword evidence="2" id="KW-0479">Metal-binding</keyword>
<evidence type="ECO:0000259" key="7">
    <source>
        <dbReference type="PROSITE" id="PS50048"/>
    </source>
</evidence>
<dbReference type="Proteomes" id="UP000799772">
    <property type="component" value="Unassembled WGS sequence"/>
</dbReference>
<dbReference type="InterPro" id="IPR050815">
    <property type="entry name" value="TF_fung"/>
</dbReference>
<evidence type="ECO:0000256" key="5">
    <source>
        <dbReference type="ARBA" id="ARBA00023242"/>
    </source>
</evidence>
<dbReference type="PROSITE" id="PS00463">
    <property type="entry name" value="ZN2_CY6_FUNGAL_1"/>
    <property type="match status" value="1"/>
</dbReference>
<name>A0A9P4I657_9PEZI</name>
<dbReference type="GO" id="GO:0008270">
    <property type="term" value="F:zinc ion binding"/>
    <property type="evidence" value="ECO:0007669"/>
    <property type="project" value="InterPro"/>
</dbReference>
<reference evidence="8" key="1">
    <citation type="journal article" date="2020" name="Stud. Mycol.">
        <title>101 Dothideomycetes genomes: a test case for predicting lifestyles and emergence of pathogens.</title>
        <authorList>
            <person name="Haridas S."/>
            <person name="Albert R."/>
            <person name="Binder M."/>
            <person name="Bloem J."/>
            <person name="Labutti K."/>
            <person name="Salamov A."/>
            <person name="Andreopoulos B."/>
            <person name="Baker S."/>
            <person name="Barry K."/>
            <person name="Bills G."/>
            <person name="Bluhm B."/>
            <person name="Cannon C."/>
            <person name="Castanera R."/>
            <person name="Culley D."/>
            <person name="Daum C."/>
            <person name="Ezra D."/>
            <person name="Gonzalez J."/>
            <person name="Henrissat B."/>
            <person name="Kuo A."/>
            <person name="Liang C."/>
            <person name="Lipzen A."/>
            <person name="Lutzoni F."/>
            <person name="Magnuson J."/>
            <person name="Mondo S."/>
            <person name="Nolan M."/>
            <person name="Ohm R."/>
            <person name="Pangilinan J."/>
            <person name="Park H.-J."/>
            <person name="Ramirez L."/>
            <person name="Alfaro M."/>
            <person name="Sun H."/>
            <person name="Tritt A."/>
            <person name="Yoshinaga Y."/>
            <person name="Zwiers L.-H."/>
            <person name="Turgeon B."/>
            <person name="Goodwin S."/>
            <person name="Spatafora J."/>
            <person name="Crous P."/>
            <person name="Grigoriev I."/>
        </authorList>
    </citation>
    <scope>NUCLEOTIDE SEQUENCE</scope>
    <source>
        <strain evidence="8">CBS 133067</strain>
    </source>
</reference>
<dbReference type="SMART" id="SM00906">
    <property type="entry name" value="Fungal_trans"/>
    <property type="match status" value="1"/>
</dbReference>
<comment type="caution">
    <text evidence="8">The sequence shown here is derived from an EMBL/GenBank/DDBJ whole genome shotgun (WGS) entry which is preliminary data.</text>
</comment>
<feature type="region of interest" description="Disordered" evidence="6">
    <location>
        <begin position="62"/>
        <end position="91"/>
    </location>
</feature>